<reference evidence="1" key="2">
    <citation type="journal article" date="2020" name="Nat. Commun.">
        <title>Large-scale genome sequencing of mycorrhizal fungi provides insights into the early evolution of symbiotic traits.</title>
        <authorList>
            <person name="Miyauchi S."/>
            <person name="Kiss E."/>
            <person name="Kuo A."/>
            <person name="Drula E."/>
            <person name="Kohler A."/>
            <person name="Sanchez-Garcia M."/>
            <person name="Morin E."/>
            <person name="Andreopoulos B."/>
            <person name="Barry K.W."/>
            <person name="Bonito G."/>
            <person name="Buee M."/>
            <person name="Carver A."/>
            <person name="Chen C."/>
            <person name="Cichocki N."/>
            <person name="Clum A."/>
            <person name="Culley D."/>
            <person name="Crous P.W."/>
            <person name="Fauchery L."/>
            <person name="Girlanda M."/>
            <person name="Hayes R.D."/>
            <person name="Keri Z."/>
            <person name="LaButti K."/>
            <person name="Lipzen A."/>
            <person name="Lombard V."/>
            <person name="Magnuson J."/>
            <person name="Maillard F."/>
            <person name="Murat C."/>
            <person name="Nolan M."/>
            <person name="Ohm R.A."/>
            <person name="Pangilinan J."/>
            <person name="Pereira M.F."/>
            <person name="Perotto S."/>
            <person name="Peter M."/>
            <person name="Pfister S."/>
            <person name="Riley R."/>
            <person name="Sitrit Y."/>
            <person name="Stielow J.B."/>
            <person name="Szollosi G."/>
            <person name="Zifcakova L."/>
            <person name="Stursova M."/>
            <person name="Spatafora J.W."/>
            <person name="Tedersoo L."/>
            <person name="Vaario L.M."/>
            <person name="Yamada A."/>
            <person name="Yan M."/>
            <person name="Wang P."/>
            <person name="Xu J."/>
            <person name="Bruns T."/>
            <person name="Baldrian P."/>
            <person name="Vilgalys R."/>
            <person name="Dunand C."/>
            <person name="Henrissat B."/>
            <person name="Grigoriev I.V."/>
            <person name="Hibbett D."/>
            <person name="Nagy L.G."/>
            <person name="Martin F.M."/>
        </authorList>
    </citation>
    <scope>NUCLEOTIDE SEQUENCE</scope>
    <source>
        <strain evidence="1">P2</strain>
    </source>
</reference>
<proteinExistence type="predicted"/>
<gene>
    <name evidence="1" type="ORF">BDM02DRAFT_323842</name>
</gene>
<keyword evidence="2" id="KW-1185">Reference proteome</keyword>
<evidence type="ECO:0000313" key="1">
    <source>
        <dbReference type="EMBL" id="KAF9651980.1"/>
    </source>
</evidence>
<dbReference type="Proteomes" id="UP000886501">
    <property type="component" value="Unassembled WGS sequence"/>
</dbReference>
<sequence>MGNSFSKQRHARGLTGQSVELPTSSLNTRTVFSSSCCVFMGEACVYLTSYRGRCCCYRVTGAIWSNWCLTCYTIFMPALLFYTISFQRVVVTSNSHTLRRSGHSIRKQLKRPSKLADCKLLSGFNSH</sequence>
<reference evidence="1" key="1">
    <citation type="submission" date="2019-10" db="EMBL/GenBank/DDBJ databases">
        <authorList>
            <consortium name="DOE Joint Genome Institute"/>
            <person name="Kuo A."/>
            <person name="Miyauchi S."/>
            <person name="Kiss E."/>
            <person name="Drula E."/>
            <person name="Kohler A."/>
            <person name="Sanchez-Garcia M."/>
            <person name="Andreopoulos B."/>
            <person name="Barry K.W."/>
            <person name="Bonito G."/>
            <person name="Buee M."/>
            <person name="Carver A."/>
            <person name="Chen C."/>
            <person name="Cichocki N."/>
            <person name="Clum A."/>
            <person name="Culley D."/>
            <person name="Crous P.W."/>
            <person name="Fauchery L."/>
            <person name="Girlanda M."/>
            <person name="Hayes R."/>
            <person name="Keri Z."/>
            <person name="Labutti K."/>
            <person name="Lipzen A."/>
            <person name="Lombard V."/>
            <person name="Magnuson J."/>
            <person name="Maillard F."/>
            <person name="Morin E."/>
            <person name="Murat C."/>
            <person name="Nolan M."/>
            <person name="Ohm R."/>
            <person name="Pangilinan J."/>
            <person name="Pereira M."/>
            <person name="Perotto S."/>
            <person name="Peter M."/>
            <person name="Riley R."/>
            <person name="Sitrit Y."/>
            <person name="Stielow B."/>
            <person name="Szollosi G."/>
            <person name="Zifcakova L."/>
            <person name="Stursova M."/>
            <person name="Spatafora J.W."/>
            <person name="Tedersoo L."/>
            <person name="Vaario L.-M."/>
            <person name="Yamada A."/>
            <person name="Yan M."/>
            <person name="Wang P."/>
            <person name="Xu J."/>
            <person name="Bruns T."/>
            <person name="Baldrian P."/>
            <person name="Vilgalys R."/>
            <person name="Henrissat B."/>
            <person name="Grigoriev I.V."/>
            <person name="Hibbett D."/>
            <person name="Nagy L.G."/>
            <person name="Martin F.M."/>
        </authorList>
    </citation>
    <scope>NUCLEOTIDE SEQUENCE</scope>
    <source>
        <strain evidence="1">P2</strain>
    </source>
</reference>
<dbReference type="EMBL" id="MU117971">
    <property type="protein sequence ID" value="KAF9651980.1"/>
    <property type="molecule type" value="Genomic_DNA"/>
</dbReference>
<evidence type="ECO:0000313" key="2">
    <source>
        <dbReference type="Proteomes" id="UP000886501"/>
    </source>
</evidence>
<protein>
    <submittedName>
        <fullName evidence="1">Uncharacterized protein</fullName>
    </submittedName>
</protein>
<comment type="caution">
    <text evidence="1">The sequence shown here is derived from an EMBL/GenBank/DDBJ whole genome shotgun (WGS) entry which is preliminary data.</text>
</comment>
<name>A0ACB6ZQ61_THEGA</name>
<organism evidence="1 2">
    <name type="scientific">Thelephora ganbajun</name>
    <name type="common">Ganba fungus</name>
    <dbReference type="NCBI Taxonomy" id="370292"/>
    <lineage>
        <taxon>Eukaryota</taxon>
        <taxon>Fungi</taxon>
        <taxon>Dikarya</taxon>
        <taxon>Basidiomycota</taxon>
        <taxon>Agaricomycotina</taxon>
        <taxon>Agaricomycetes</taxon>
        <taxon>Thelephorales</taxon>
        <taxon>Thelephoraceae</taxon>
        <taxon>Thelephora</taxon>
    </lineage>
</organism>
<accession>A0ACB6ZQ61</accession>